<gene>
    <name evidence="1" type="ORF">EZS28_012118</name>
</gene>
<dbReference type="AlphaFoldDB" id="A0A5J4WCG4"/>
<evidence type="ECO:0000313" key="1">
    <source>
        <dbReference type="EMBL" id="KAA6392356.1"/>
    </source>
</evidence>
<accession>A0A5J4WCG4</accession>
<sequence>MEVSLLSIFSGLYGITNEQVRAQGLGNIRKFNKLTANTEKNYGQTAFSGEHKPNPSILTKILRYDNKDYYEQTTKPLLQQNFEVKKQQKIFDTVQQIEKHEIDLKDPFTLLDIFCKALNGKYENILEIVAQDLLKVIKVVPCKNG</sequence>
<dbReference type="OrthoDB" id="10689660at2759"/>
<protein>
    <submittedName>
        <fullName evidence="1">Uncharacterized protein</fullName>
    </submittedName>
</protein>
<dbReference type="EMBL" id="SNRW01002566">
    <property type="protein sequence ID" value="KAA6392356.1"/>
    <property type="molecule type" value="Genomic_DNA"/>
</dbReference>
<proteinExistence type="predicted"/>
<dbReference type="Proteomes" id="UP000324800">
    <property type="component" value="Unassembled WGS sequence"/>
</dbReference>
<reference evidence="1 2" key="1">
    <citation type="submission" date="2019-03" db="EMBL/GenBank/DDBJ databases">
        <title>Single cell metagenomics reveals metabolic interactions within the superorganism composed of flagellate Streblomastix strix and complex community of Bacteroidetes bacteria on its surface.</title>
        <authorList>
            <person name="Treitli S.C."/>
            <person name="Kolisko M."/>
            <person name="Husnik F."/>
            <person name="Keeling P."/>
            <person name="Hampl V."/>
        </authorList>
    </citation>
    <scope>NUCLEOTIDE SEQUENCE [LARGE SCALE GENOMIC DNA]</scope>
    <source>
        <strain evidence="1">ST1C</strain>
    </source>
</reference>
<name>A0A5J4WCG4_9EUKA</name>
<evidence type="ECO:0000313" key="2">
    <source>
        <dbReference type="Proteomes" id="UP000324800"/>
    </source>
</evidence>
<comment type="caution">
    <text evidence="1">The sequence shown here is derived from an EMBL/GenBank/DDBJ whole genome shotgun (WGS) entry which is preliminary data.</text>
</comment>
<organism evidence="1 2">
    <name type="scientific">Streblomastix strix</name>
    <dbReference type="NCBI Taxonomy" id="222440"/>
    <lineage>
        <taxon>Eukaryota</taxon>
        <taxon>Metamonada</taxon>
        <taxon>Preaxostyla</taxon>
        <taxon>Oxymonadida</taxon>
        <taxon>Streblomastigidae</taxon>
        <taxon>Streblomastix</taxon>
    </lineage>
</organism>